<dbReference type="SUPFAM" id="SSF57667">
    <property type="entry name" value="beta-beta-alpha zinc fingers"/>
    <property type="match status" value="1"/>
</dbReference>
<dbReference type="InterPro" id="IPR013087">
    <property type="entry name" value="Znf_C2H2_type"/>
</dbReference>
<keyword evidence="8" id="KW-1185">Reference proteome</keyword>
<reference evidence="9" key="1">
    <citation type="submission" date="2025-08" db="UniProtKB">
        <authorList>
            <consortium name="RefSeq"/>
        </authorList>
    </citation>
    <scope>IDENTIFICATION</scope>
    <source>
        <tissue evidence="9">Leaf</tissue>
    </source>
</reference>
<evidence type="ECO:0000256" key="4">
    <source>
        <dbReference type="ARBA" id="ARBA00022833"/>
    </source>
</evidence>
<evidence type="ECO:0000313" key="8">
    <source>
        <dbReference type="Proteomes" id="UP000827889"/>
    </source>
</evidence>
<keyword evidence="5" id="KW-0539">Nucleus</keyword>
<evidence type="ECO:0000313" key="9">
    <source>
        <dbReference type="RefSeq" id="XP_030535570.2"/>
    </source>
</evidence>
<keyword evidence="4" id="KW-0862">Zinc</keyword>
<dbReference type="GeneID" id="115744493"/>
<dbReference type="PANTHER" id="PTHR47287">
    <property type="entry name" value="C2H2 AND C2HC ZINC FINGERS SUPERFAMILY PROTEIN"/>
    <property type="match status" value="1"/>
</dbReference>
<dbReference type="PANTHER" id="PTHR47287:SF15">
    <property type="entry name" value="ZINC FINGER PROTEIN 3-LIKE"/>
    <property type="match status" value="1"/>
</dbReference>
<name>A0A8B8PL89_9MYRT</name>
<dbReference type="Gene3D" id="3.30.160.60">
    <property type="entry name" value="Classic Zinc Finger"/>
    <property type="match status" value="1"/>
</dbReference>
<evidence type="ECO:0000256" key="3">
    <source>
        <dbReference type="ARBA" id="ARBA00022771"/>
    </source>
</evidence>
<dbReference type="InterPro" id="IPR044246">
    <property type="entry name" value="ZFP3-like"/>
</dbReference>
<evidence type="ECO:0000259" key="7">
    <source>
        <dbReference type="PROSITE" id="PS50157"/>
    </source>
</evidence>
<dbReference type="GO" id="GO:0009788">
    <property type="term" value="P:negative regulation of abscisic acid-activated signaling pathway"/>
    <property type="evidence" value="ECO:0007669"/>
    <property type="project" value="InterPro"/>
</dbReference>
<dbReference type="GO" id="GO:0005634">
    <property type="term" value="C:nucleus"/>
    <property type="evidence" value="ECO:0007669"/>
    <property type="project" value="UniProtKB-SubCell"/>
</dbReference>
<dbReference type="AlphaFoldDB" id="A0A8B8PL89"/>
<dbReference type="Proteomes" id="UP000827889">
    <property type="component" value="Chromosome 4"/>
</dbReference>
<keyword evidence="3 6" id="KW-0863">Zinc-finger</keyword>
<evidence type="ECO:0000256" key="1">
    <source>
        <dbReference type="ARBA" id="ARBA00004123"/>
    </source>
</evidence>
<proteinExistence type="predicted"/>
<keyword evidence="2" id="KW-0479">Metal-binding</keyword>
<accession>A0A8B8PL89</accession>
<evidence type="ECO:0000256" key="2">
    <source>
        <dbReference type="ARBA" id="ARBA00022723"/>
    </source>
</evidence>
<evidence type="ECO:0000256" key="5">
    <source>
        <dbReference type="ARBA" id="ARBA00023242"/>
    </source>
</evidence>
<protein>
    <submittedName>
        <fullName evidence="9">Zinc finger protein 2-like</fullName>
    </submittedName>
</protein>
<dbReference type="PROSITE" id="PS00028">
    <property type="entry name" value="ZINC_FINGER_C2H2_1"/>
    <property type="match status" value="1"/>
</dbReference>
<gene>
    <name evidence="9" type="primary">LOC115744493</name>
</gene>
<evidence type="ECO:0000256" key="6">
    <source>
        <dbReference type="PROSITE-ProRule" id="PRU00042"/>
    </source>
</evidence>
<sequence length="167" mass="18490">MEHQSYPWHLSSANNHNQLNLELGLEPCSSSSSSSPPPSLHTLKVPAKDNKLYSCNFCQKKFYSSQALGGHQNAHKLERTLAKKSRDLCSAVKPLVATSNGHHVQPSLQSVVFENQSSLARLVADDMRYAGTNLKYGSSWSRGYIDVPDHEGDLQEDLGQLDLSLRL</sequence>
<dbReference type="KEGG" id="rarg:115744493"/>
<dbReference type="PROSITE" id="PS50157">
    <property type="entry name" value="ZINC_FINGER_C2H2_2"/>
    <property type="match status" value="1"/>
</dbReference>
<organism evidence="8 9">
    <name type="scientific">Rhodamnia argentea</name>
    <dbReference type="NCBI Taxonomy" id="178133"/>
    <lineage>
        <taxon>Eukaryota</taxon>
        <taxon>Viridiplantae</taxon>
        <taxon>Streptophyta</taxon>
        <taxon>Embryophyta</taxon>
        <taxon>Tracheophyta</taxon>
        <taxon>Spermatophyta</taxon>
        <taxon>Magnoliopsida</taxon>
        <taxon>eudicotyledons</taxon>
        <taxon>Gunneridae</taxon>
        <taxon>Pentapetalae</taxon>
        <taxon>rosids</taxon>
        <taxon>malvids</taxon>
        <taxon>Myrtales</taxon>
        <taxon>Myrtaceae</taxon>
        <taxon>Myrtoideae</taxon>
        <taxon>Myrteae</taxon>
        <taxon>Australasian group</taxon>
        <taxon>Rhodamnia</taxon>
    </lineage>
</organism>
<dbReference type="RefSeq" id="XP_030535570.2">
    <property type="nucleotide sequence ID" value="XM_030679710.2"/>
</dbReference>
<comment type="subcellular location">
    <subcellularLocation>
        <location evidence="1">Nucleus</location>
    </subcellularLocation>
</comment>
<feature type="domain" description="C2H2-type" evidence="7">
    <location>
        <begin position="53"/>
        <end position="80"/>
    </location>
</feature>
<dbReference type="GO" id="GO:0008270">
    <property type="term" value="F:zinc ion binding"/>
    <property type="evidence" value="ECO:0007669"/>
    <property type="project" value="UniProtKB-KW"/>
</dbReference>
<dbReference type="InterPro" id="IPR036236">
    <property type="entry name" value="Znf_C2H2_sf"/>
</dbReference>